<dbReference type="PANTHER" id="PTHR42973">
    <property type="entry name" value="BINDING OXIDOREDUCTASE, PUTATIVE (AFU_ORTHOLOGUE AFUA_1G17690)-RELATED"/>
    <property type="match status" value="1"/>
</dbReference>
<proteinExistence type="inferred from homology"/>
<gene>
    <name evidence="7" type="ORF">BAUCODRAFT_20568</name>
</gene>
<dbReference type="InterPro" id="IPR016167">
    <property type="entry name" value="FAD-bd_PCMH_sub1"/>
</dbReference>
<evidence type="ECO:0000256" key="4">
    <source>
        <dbReference type="ARBA" id="ARBA00022827"/>
    </source>
</evidence>
<dbReference type="AlphaFoldDB" id="M2N8K5"/>
<evidence type="ECO:0000313" key="8">
    <source>
        <dbReference type="Proteomes" id="UP000011761"/>
    </source>
</evidence>
<organism evidence="7 8">
    <name type="scientific">Baudoinia panamericana (strain UAMH 10762)</name>
    <name type="common">Angels' share fungus</name>
    <name type="synonym">Baudoinia compniacensis (strain UAMH 10762)</name>
    <dbReference type="NCBI Taxonomy" id="717646"/>
    <lineage>
        <taxon>Eukaryota</taxon>
        <taxon>Fungi</taxon>
        <taxon>Dikarya</taxon>
        <taxon>Ascomycota</taxon>
        <taxon>Pezizomycotina</taxon>
        <taxon>Dothideomycetes</taxon>
        <taxon>Dothideomycetidae</taxon>
        <taxon>Mycosphaerellales</taxon>
        <taxon>Teratosphaeriaceae</taxon>
        <taxon>Baudoinia</taxon>
    </lineage>
</organism>
<dbReference type="InterPro" id="IPR006094">
    <property type="entry name" value="Oxid_FAD_bind_N"/>
</dbReference>
<dbReference type="InterPro" id="IPR016164">
    <property type="entry name" value="FAD-linked_Oxase-like_C"/>
</dbReference>
<dbReference type="OrthoDB" id="2151789at2759"/>
<dbReference type="GO" id="GO:0071949">
    <property type="term" value="F:FAD binding"/>
    <property type="evidence" value="ECO:0007669"/>
    <property type="project" value="InterPro"/>
</dbReference>
<dbReference type="GO" id="GO:0016491">
    <property type="term" value="F:oxidoreductase activity"/>
    <property type="evidence" value="ECO:0007669"/>
    <property type="project" value="UniProtKB-KW"/>
</dbReference>
<evidence type="ECO:0000256" key="2">
    <source>
        <dbReference type="ARBA" id="ARBA00005466"/>
    </source>
</evidence>
<dbReference type="EMBL" id="KB445550">
    <property type="protein sequence ID" value="EMD00474.1"/>
    <property type="molecule type" value="Genomic_DNA"/>
</dbReference>
<dbReference type="InterPro" id="IPR016166">
    <property type="entry name" value="FAD-bd_PCMH"/>
</dbReference>
<evidence type="ECO:0000313" key="7">
    <source>
        <dbReference type="EMBL" id="EMD00474.1"/>
    </source>
</evidence>
<dbReference type="InterPro" id="IPR050416">
    <property type="entry name" value="FAD-linked_Oxidoreductase"/>
</dbReference>
<dbReference type="Gene3D" id="3.30.43.10">
    <property type="entry name" value="Uridine Diphospho-n-acetylenolpyruvylglucosamine Reductase, domain 2"/>
    <property type="match status" value="1"/>
</dbReference>
<feature type="domain" description="FAD-binding PCMH-type" evidence="6">
    <location>
        <begin position="41"/>
        <end position="238"/>
    </location>
</feature>
<comment type="similarity">
    <text evidence="2">Belongs to the oxygen-dependent FAD-linked oxidoreductase family.</text>
</comment>
<evidence type="ECO:0000256" key="1">
    <source>
        <dbReference type="ARBA" id="ARBA00001974"/>
    </source>
</evidence>
<dbReference type="PANTHER" id="PTHR42973:SF39">
    <property type="entry name" value="FAD-BINDING PCMH-TYPE DOMAIN-CONTAINING PROTEIN"/>
    <property type="match status" value="1"/>
</dbReference>
<dbReference type="KEGG" id="bcom:BAUCODRAFT_20568"/>
<dbReference type="PROSITE" id="PS51387">
    <property type="entry name" value="FAD_PCMH"/>
    <property type="match status" value="1"/>
</dbReference>
<dbReference type="InterPro" id="IPR012951">
    <property type="entry name" value="BBE"/>
</dbReference>
<keyword evidence="4" id="KW-0274">FAD</keyword>
<keyword evidence="3" id="KW-0285">Flavoprotein</keyword>
<keyword evidence="8" id="KW-1185">Reference proteome</keyword>
<evidence type="ECO:0000256" key="5">
    <source>
        <dbReference type="ARBA" id="ARBA00023002"/>
    </source>
</evidence>
<dbReference type="Pfam" id="PF01565">
    <property type="entry name" value="FAD_binding_4"/>
    <property type="match status" value="1"/>
</dbReference>
<dbReference type="RefSeq" id="XP_007671658.1">
    <property type="nucleotide sequence ID" value="XM_007673468.1"/>
</dbReference>
<reference evidence="7 8" key="1">
    <citation type="journal article" date="2012" name="PLoS Pathog.">
        <title>Diverse lifestyles and strategies of plant pathogenesis encoded in the genomes of eighteen Dothideomycetes fungi.</title>
        <authorList>
            <person name="Ohm R.A."/>
            <person name="Feau N."/>
            <person name="Henrissat B."/>
            <person name="Schoch C.L."/>
            <person name="Horwitz B.A."/>
            <person name="Barry K.W."/>
            <person name="Condon B.J."/>
            <person name="Copeland A.C."/>
            <person name="Dhillon B."/>
            <person name="Glaser F."/>
            <person name="Hesse C.N."/>
            <person name="Kosti I."/>
            <person name="LaButti K."/>
            <person name="Lindquist E.A."/>
            <person name="Lucas S."/>
            <person name="Salamov A.A."/>
            <person name="Bradshaw R.E."/>
            <person name="Ciuffetti L."/>
            <person name="Hamelin R.C."/>
            <person name="Kema G.H.J."/>
            <person name="Lawrence C."/>
            <person name="Scott J.A."/>
            <person name="Spatafora J.W."/>
            <person name="Turgeon B.G."/>
            <person name="de Wit P.J.G.M."/>
            <person name="Zhong S."/>
            <person name="Goodwin S.B."/>
            <person name="Grigoriev I.V."/>
        </authorList>
    </citation>
    <scope>NUCLEOTIDE SEQUENCE [LARGE SCALE GENOMIC DNA]</scope>
    <source>
        <strain evidence="7 8">UAMH 10762</strain>
    </source>
</reference>
<protein>
    <recommendedName>
        <fullName evidence="6">FAD-binding PCMH-type domain-containing protein</fullName>
    </recommendedName>
</protein>
<dbReference type="STRING" id="717646.M2N8K5"/>
<evidence type="ECO:0000259" key="6">
    <source>
        <dbReference type="PROSITE" id="PS51387"/>
    </source>
</evidence>
<comment type="cofactor">
    <cofactor evidence="1">
        <name>FAD</name>
        <dbReference type="ChEBI" id="CHEBI:57692"/>
    </cofactor>
</comment>
<dbReference type="SUPFAM" id="SSF55103">
    <property type="entry name" value="FAD-linked oxidases, C-terminal domain"/>
    <property type="match status" value="1"/>
</dbReference>
<keyword evidence="5" id="KW-0560">Oxidoreductase</keyword>
<dbReference type="eggNOG" id="KOG1549">
    <property type="taxonomic scope" value="Eukaryota"/>
</dbReference>
<evidence type="ECO:0000256" key="3">
    <source>
        <dbReference type="ARBA" id="ARBA00022630"/>
    </source>
</evidence>
<sequence length="511" mass="56555">MGSIAMPSSVDKLRSLLPASEVFEQHQPEYKKQSEPWSVHANQHPKVVVQPTTLEGMQKVVKYLYNSDLDFAVRNTGTGSVSAKDVRNLTAQHVPDRDASQLDAERTRSYPKEVILSTHGFKSFNFDRATQTVTLGSGFDWGEIDKLMEEHAPGYAVVGARCPWVGVAGSALVGGLSWLSHEFGMISDPQNFLDAQVVLHNGKVVWAAQDDPDLMWACRGGGGNYGVLTALKFQAYPYPEKVFGGVLTVPYSSLQQCSKGVSAMAARTSDPKVAMHVINQGPSMGMPEQGGKPGIAFMLYDARGEEHARSEDGFAWVFELPGAQEISCATCTLQQMHAVAETFRDWQGNNLFWLCAPLVSDLDEEFMLRAWKWYEDSVKEYAGLGSGSIVLIEYMQLNAFNSSPSRTSTAWPHSGRRHVMQLALGCSPEGAPSNLKEIVMKRFQVAEDELAGSKKTGEYHAGFLHEWNDLKQVYGENYERLRELKKRFDPRNRFNKGVDLLGGKISEGATL</sequence>
<name>M2N8K5_BAUPA</name>
<dbReference type="SUPFAM" id="SSF56176">
    <property type="entry name" value="FAD-binding/transporter-associated domain-like"/>
    <property type="match status" value="1"/>
</dbReference>
<dbReference type="Gene3D" id="3.30.465.10">
    <property type="match status" value="1"/>
</dbReference>
<dbReference type="InterPro" id="IPR016169">
    <property type="entry name" value="FAD-bd_PCMH_sub2"/>
</dbReference>
<dbReference type="GeneID" id="19109682"/>
<accession>M2N8K5</accession>
<dbReference type="InterPro" id="IPR036318">
    <property type="entry name" value="FAD-bd_PCMH-like_sf"/>
</dbReference>
<dbReference type="OMA" id="DCTYLIF"/>
<dbReference type="Gene3D" id="3.40.462.20">
    <property type="match status" value="1"/>
</dbReference>
<dbReference type="HOGENOM" id="CLU_031390_0_0_1"/>
<dbReference type="Proteomes" id="UP000011761">
    <property type="component" value="Unassembled WGS sequence"/>
</dbReference>
<dbReference type="Pfam" id="PF08031">
    <property type="entry name" value="BBE"/>
    <property type="match status" value="1"/>
</dbReference>